<evidence type="ECO:0000313" key="2">
    <source>
        <dbReference type="Proteomes" id="UP000789706"/>
    </source>
</evidence>
<sequence length="116" mass="12569">MNDAMNANTLEKSNPSSRISARISDIGFLCISISDDTIVNTINGIAKQNTSIAIPIFSSLPSSLHSKIHPANITNKINKLKLKDTNVKTRTHPVGLNIVDRLIKAQYAASINSDVK</sequence>
<dbReference type="Proteomes" id="UP000789706">
    <property type="component" value="Unassembled WGS sequence"/>
</dbReference>
<name>A0A9N9BQG0_9GLOM</name>
<proteinExistence type="predicted"/>
<reference evidence="1" key="1">
    <citation type="submission" date="2021-06" db="EMBL/GenBank/DDBJ databases">
        <authorList>
            <person name="Kallberg Y."/>
            <person name="Tangrot J."/>
            <person name="Rosling A."/>
        </authorList>
    </citation>
    <scope>NUCLEOTIDE SEQUENCE</scope>
    <source>
        <strain evidence="1">AZ414A</strain>
    </source>
</reference>
<comment type="caution">
    <text evidence="1">The sequence shown here is derived from an EMBL/GenBank/DDBJ whole genome shotgun (WGS) entry which is preliminary data.</text>
</comment>
<gene>
    <name evidence="1" type="ORF">DEBURN_LOCUS8216</name>
</gene>
<dbReference type="AlphaFoldDB" id="A0A9N9BQG0"/>
<keyword evidence="2" id="KW-1185">Reference proteome</keyword>
<protein>
    <submittedName>
        <fullName evidence="1">8250_t:CDS:1</fullName>
    </submittedName>
</protein>
<evidence type="ECO:0000313" key="1">
    <source>
        <dbReference type="EMBL" id="CAG8573727.1"/>
    </source>
</evidence>
<dbReference type="EMBL" id="CAJVPK010001149">
    <property type="protein sequence ID" value="CAG8573727.1"/>
    <property type="molecule type" value="Genomic_DNA"/>
</dbReference>
<organism evidence="1 2">
    <name type="scientific">Diversispora eburnea</name>
    <dbReference type="NCBI Taxonomy" id="1213867"/>
    <lineage>
        <taxon>Eukaryota</taxon>
        <taxon>Fungi</taxon>
        <taxon>Fungi incertae sedis</taxon>
        <taxon>Mucoromycota</taxon>
        <taxon>Glomeromycotina</taxon>
        <taxon>Glomeromycetes</taxon>
        <taxon>Diversisporales</taxon>
        <taxon>Diversisporaceae</taxon>
        <taxon>Diversispora</taxon>
    </lineage>
</organism>
<accession>A0A9N9BQG0</accession>